<dbReference type="Proteomes" id="UP000248646">
    <property type="component" value="Unassembled WGS sequence"/>
</dbReference>
<name>A0A2W7P711_9BACI</name>
<gene>
    <name evidence="1" type="ORF">C7437_11421</name>
</gene>
<proteinExistence type="predicted"/>
<dbReference type="AlphaFoldDB" id="A0A2W7P711"/>
<evidence type="ECO:0000313" key="1">
    <source>
        <dbReference type="EMBL" id="PZX01643.1"/>
    </source>
</evidence>
<reference evidence="1 2" key="1">
    <citation type="submission" date="2018-06" db="EMBL/GenBank/DDBJ databases">
        <title>Genomic Encyclopedia of Type Strains, Phase IV (KMG-IV): sequencing the most valuable type-strain genomes for metagenomic binning, comparative biology and taxonomic classification.</title>
        <authorList>
            <person name="Goeker M."/>
        </authorList>
    </citation>
    <scope>NUCLEOTIDE SEQUENCE [LARGE SCALE GENOMIC DNA]</scope>
    <source>
        <strain evidence="1 2">DSM 5</strain>
    </source>
</reference>
<sequence length="109" mass="13387">MTLYKVYISINHQQMYAFPDESAWEYEVTAQRNEIKVFERLFDQLKQVQSKNFWRAHVPIKPYHLDGENDEYDIRIKKVYAWIHEFGTDEARSFIEQLPYFTLRKEVNY</sequence>
<protein>
    <submittedName>
        <fullName evidence="1">Uncharacterized protein</fullName>
    </submittedName>
</protein>
<dbReference type="RefSeq" id="WP_245909321.1">
    <property type="nucleotide sequence ID" value="NZ_QKZI01000014.1"/>
</dbReference>
<evidence type="ECO:0000313" key="2">
    <source>
        <dbReference type="Proteomes" id="UP000248646"/>
    </source>
</evidence>
<keyword evidence="2" id="KW-1185">Reference proteome</keyword>
<dbReference type="EMBL" id="QKZI01000014">
    <property type="protein sequence ID" value="PZX01643.1"/>
    <property type="molecule type" value="Genomic_DNA"/>
</dbReference>
<organism evidence="1 2">
    <name type="scientific">Psychrobacillus insolitus</name>
    <dbReference type="NCBI Taxonomy" id="1461"/>
    <lineage>
        <taxon>Bacteria</taxon>
        <taxon>Bacillati</taxon>
        <taxon>Bacillota</taxon>
        <taxon>Bacilli</taxon>
        <taxon>Bacillales</taxon>
        <taxon>Bacillaceae</taxon>
        <taxon>Psychrobacillus</taxon>
    </lineage>
</organism>
<comment type="caution">
    <text evidence="1">The sequence shown here is derived from an EMBL/GenBank/DDBJ whole genome shotgun (WGS) entry which is preliminary data.</text>
</comment>
<accession>A0A2W7P711</accession>